<dbReference type="HOGENOM" id="CLU_1337827_0_0_1"/>
<dbReference type="InParanoid" id="G0VBV6"/>
<dbReference type="eggNOG" id="ENOG502SWFB">
    <property type="taxonomic scope" value="Eukaryota"/>
</dbReference>
<proteinExistence type="predicted"/>
<protein>
    <submittedName>
        <fullName evidence="2">Uncharacterized protein</fullName>
    </submittedName>
</protein>
<organism evidence="2 3">
    <name type="scientific">Naumovozyma castellii</name>
    <name type="common">Yeast</name>
    <name type="synonym">Saccharomyces castellii</name>
    <dbReference type="NCBI Taxonomy" id="27288"/>
    <lineage>
        <taxon>Eukaryota</taxon>
        <taxon>Fungi</taxon>
        <taxon>Dikarya</taxon>
        <taxon>Ascomycota</taxon>
        <taxon>Saccharomycotina</taxon>
        <taxon>Saccharomycetes</taxon>
        <taxon>Saccharomycetales</taxon>
        <taxon>Saccharomycetaceae</taxon>
        <taxon>Naumovozyma</taxon>
    </lineage>
</organism>
<dbReference type="EMBL" id="HE576753">
    <property type="protein sequence ID" value="CCC68432.1"/>
    <property type="molecule type" value="Genomic_DNA"/>
</dbReference>
<keyword evidence="1" id="KW-0812">Transmembrane</keyword>
<dbReference type="RefSeq" id="XP_003674806.1">
    <property type="nucleotide sequence ID" value="XM_003674758.1"/>
</dbReference>
<gene>
    <name evidence="2" type="primary">NCAS0B03480</name>
    <name evidence="2" type="ordered locus">NCAS_0B03480</name>
</gene>
<sequence length="205" mass="23459">MGKRISLFFIRLFIYILRIQGFLFEHVAIDKIQIKSCDLIIVSPAFSPSRIVTKRIQLRITIESQSIAKWFYLIPEEQQRSIFGKPLLRELKYQLDDDHEYILVNNQNIDTSPIATINLSSTSFFIIKKANLLEILKSRFSAVFASTPSLSVKHIIVVGVVLIALIACSFMLMSTAPVNLKGFDYKKPRAYFTSGGSKNRYPDLY</sequence>
<dbReference type="Proteomes" id="UP000001640">
    <property type="component" value="Chromosome 2"/>
</dbReference>
<keyword evidence="3" id="KW-1185">Reference proteome</keyword>
<keyword evidence="1" id="KW-0472">Membrane</keyword>
<name>G0VBV6_NAUCA</name>
<reference evidence="2 3" key="1">
    <citation type="journal article" date="2011" name="Proc. Natl. Acad. Sci. U.S.A.">
        <title>Evolutionary erosion of yeast sex chromosomes by mating-type switching accidents.</title>
        <authorList>
            <person name="Gordon J.L."/>
            <person name="Armisen D."/>
            <person name="Proux-Wera E."/>
            <person name="Oheigeartaigh S.S."/>
            <person name="Byrne K.P."/>
            <person name="Wolfe K.H."/>
        </authorList>
    </citation>
    <scope>NUCLEOTIDE SEQUENCE [LARGE SCALE GENOMIC DNA]</scope>
    <source>
        <strain evidence="3">ATCC 76901 / BCRC 22586 / CBS 4309 / NBRC 1992 / NRRL Y-12630</strain>
    </source>
</reference>
<keyword evidence="1" id="KW-1133">Transmembrane helix</keyword>
<feature type="transmembrane region" description="Helical" evidence="1">
    <location>
        <begin position="155"/>
        <end position="180"/>
    </location>
</feature>
<dbReference type="KEGG" id="ncs:NCAS_0B03480"/>
<evidence type="ECO:0000313" key="3">
    <source>
        <dbReference type="Proteomes" id="UP000001640"/>
    </source>
</evidence>
<accession>G0VBV6</accession>
<evidence type="ECO:0000313" key="2">
    <source>
        <dbReference type="EMBL" id="CCC68432.1"/>
    </source>
</evidence>
<dbReference type="STRING" id="1064592.G0VBV6"/>
<dbReference type="GeneID" id="96901992"/>
<dbReference type="AlphaFoldDB" id="G0VBV6"/>
<feature type="transmembrane region" description="Helical" evidence="1">
    <location>
        <begin position="12"/>
        <end position="29"/>
    </location>
</feature>
<reference key="2">
    <citation type="submission" date="2011-08" db="EMBL/GenBank/DDBJ databases">
        <title>Genome sequence of Naumovozyma castellii.</title>
        <authorList>
            <person name="Gordon J.L."/>
            <person name="Armisen D."/>
            <person name="Proux-Wera E."/>
            <person name="OhEigeartaigh S.S."/>
            <person name="Byrne K.P."/>
            <person name="Wolfe K.H."/>
        </authorList>
    </citation>
    <scope>NUCLEOTIDE SEQUENCE</scope>
    <source>
        <strain>Type strain:CBS 4309</strain>
    </source>
</reference>
<evidence type="ECO:0000256" key="1">
    <source>
        <dbReference type="SAM" id="Phobius"/>
    </source>
</evidence>